<keyword evidence="1 5" id="KW-0147">Chitin-binding</keyword>
<dbReference type="Gene3D" id="1.10.530.10">
    <property type="match status" value="2"/>
</dbReference>
<feature type="signal peptide" evidence="6">
    <location>
        <begin position="1"/>
        <end position="29"/>
    </location>
</feature>
<keyword evidence="9" id="KW-1185">Reference proteome</keyword>
<dbReference type="GO" id="GO:0005975">
    <property type="term" value="P:carbohydrate metabolic process"/>
    <property type="evidence" value="ECO:0007669"/>
    <property type="project" value="InterPro"/>
</dbReference>
<dbReference type="CDD" id="cd00035">
    <property type="entry name" value="ChtBD1"/>
    <property type="match status" value="1"/>
</dbReference>
<evidence type="ECO:0000256" key="2">
    <source>
        <dbReference type="ARBA" id="ARBA00023157"/>
    </source>
</evidence>
<feature type="domain" description="Chitin-binding type-1" evidence="7">
    <location>
        <begin position="29"/>
        <end position="65"/>
    </location>
</feature>
<dbReference type="CDD" id="cd00325">
    <property type="entry name" value="chitinase_GH19"/>
    <property type="match status" value="1"/>
</dbReference>
<dbReference type="SMART" id="SM00270">
    <property type="entry name" value="ChtBD1"/>
    <property type="match status" value="1"/>
</dbReference>
<evidence type="ECO:0000256" key="6">
    <source>
        <dbReference type="SAM" id="SignalP"/>
    </source>
</evidence>
<evidence type="ECO:0000313" key="9">
    <source>
        <dbReference type="Proteomes" id="UP001141806"/>
    </source>
</evidence>
<dbReference type="InterPro" id="IPR016283">
    <property type="entry name" value="Glyco_hydro_19"/>
</dbReference>
<dbReference type="InterPro" id="IPR001002">
    <property type="entry name" value="Chitin-bd_1"/>
</dbReference>
<dbReference type="GO" id="GO:0050832">
    <property type="term" value="P:defense response to fungus"/>
    <property type="evidence" value="ECO:0007669"/>
    <property type="project" value="UniProtKB-ARBA"/>
</dbReference>
<gene>
    <name evidence="8" type="ORF">NE237_012791</name>
</gene>
<evidence type="ECO:0000256" key="4">
    <source>
        <dbReference type="PIRSR" id="PIRSR001060-2"/>
    </source>
</evidence>
<keyword evidence="6" id="KW-0732">Signal</keyword>
<dbReference type="GO" id="GO:0004568">
    <property type="term" value="F:chitinase activity"/>
    <property type="evidence" value="ECO:0007669"/>
    <property type="project" value="InterPro"/>
</dbReference>
<dbReference type="InterPro" id="IPR036861">
    <property type="entry name" value="Endochitinase-like_sf"/>
</dbReference>
<proteinExistence type="predicted"/>
<accession>A0A9Q0GY49</accession>
<reference evidence="8" key="1">
    <citation type="journal article" date="2023" name="Plant J.">
        <title>The genome of the king protea, Protea cynaroides.</title>
        <authorList>
            <person name="Chang J."/>
            <person name="Duong T.A."/>
            <person name="Schoeman C."/>
            <person name="Ma X."/>
            <person name="Roodt D."/>
            <person name="Barker N."/>
            <person name="Li Z."/>
            <person name="Van de Peer Y."/>
            <person name="Mizrachi E."/>
        </authorList>
    </citation>
    <scope>NUCLEOTIDE SEQUENCE</scope>
    <source>
        <tissue evidence="8">Young leaves</tissue>
    </source>
</reference>
<feature type="chain" id="PRO_5040304387" description="Chitin-binding type-1 domain-containing protein" evidence="6">
    <location>
        <begin position="30"/>
        <end position="234"/>
    </location>
</feature>
<protein>
    <recommendedName>
        <fullName evidence="7">Chitin-binding type-1 domain-containing protein</fullName>
    </recommendedName>
</protein>
<keyword evidence="2 4" id="KW-1015">Disulfide bond</keyword>
<dbReference type="AlphaFoldDB" id="A0A9Q0GY49"/>
<comment type="caution">
    <text evidence="8">The sequence shown here is derived from an EMBL/GenBank/DDBJ whole genome shotgun (WGS) entry which is preliminary data.</text>
</comment>
<dbReference type="GO" id="GO:0016998">
    <property type="term" value="P:cell wall macromolecule catabolic process"/>
    <property type="evidence" value="ECO:0007669"/>
    <property type="project" value="InterPro"/>
</dbReference>
<dbReference type="PANTHER" id="PTHR22595">
    <property type="entry name" value="CHITINASE-RELATED"/>
    <property type="match status" value="1"/>
</dbReference>
<feature type="disulfide bond" evidence="4">
    <location>
        <begin position="34"/>
        <end position="47"/>
    </location>
</feature>
<evidence type="ECO:0000256" key="1">
    <source>
        <dbReference type="ARBA" id="ARBA00022669"/>
    </source>
</evidence>
<dbReference type="Proteomes" id="UP001141806">
    <property type="component" value="Unassembled WGS sequence"/>
</dbReference>
<evidence type="ECO:0000259" key="7">
    <source>
        <dbReference type="PROSITE" id="PS50941"/>
    </source>
</evidence>
<dbReference type="GO" id="GO:0006032">
    <property type="term" value="P:chitin catabolic process"/>
    <property type="evidence" value="ECO:0007669"/>
    <property type="project" value="InterPro"/>
</dbReference>
<evidence type="ECO:0000313" key="8">
    <source>
        <dbReference type="EMBL" id="KAJ4956008.1"/>
    </source>
</evidence>
<dbReference type="InterPro" id="IPR000726">
    <property type="entry name" value="Glyco_hydro_19_cat"/>
</dbReference>
<dbReference type="PROSITE" id="PS50941">
    <property type="entry name" value="CHIT_BIND_I_2"/>
    <property type="match status" value="1"/>
</dbReference>
<feature type="active site" description="Proton donor" evidence="3">
    <location>
        <position position="131"/>
    </location>
</feature>
<dbReference type="OrthoDB" id="5985073at2759"/>
<organism evidence="8 9">
    <name type="scientific">Protea cynaroides</name>
    <dbReference type="NCBI Taxonomy" id="273540"/>
    <lineage>
        <taxon>Eukaryota</taxon>
        <taxon>Viridiplantae</taxon>
        <taxon>Streptophyta</taxon>
        <taxon>Embryophyta</taxon>
        <taxon>Tracheophyta</taxon>
        <taxon>Spermatophyta</taxon>
        <taxon>Magnoliopsida</taxon>
        <taxon>Proteales</taxon>
        <taxon>Proteaceae</taxon>
        <taxon>Protea</taxon>
    </lineage>
</organism>
<sequence length="234" mass="25019">MATPAIKKSLLAITLAGILTGLMLESAMAQSCGCALGLCCSHQYGYCGTGDAYCGTGYQSGPCYSSGTTGGMVSDIVTQAFFDGIINQAASNCAGKSFYMPLNSYTSFGTTGISDDTKQEIAAFFAHVSHETGQFCHIEEINGASQDYCDTTNTQYPCVAGKGYYSRGPLQLSWNYNYGAAGNSFGATIQAINGAIECNGGNIAAVQDRVPYYENYCSQFRFRLITLQLLWSYF</sequence>
<comment type="caution">
    <text evidence="5">Lacks conserved residue(s) required for the propagation of feature annotation.</text>
</comment>
<dbReference type="EMBL" id="JAMYWD010000011">
    <property type="protein sequence ID" value="KAJ4956008.1"/>
    <property type="molecule type" value="Genomic_DNA"/>
</dbReference>
<dbReference type="Gene3D" id="3.30.60.10">
    <property type="entry name" value="Endochitinase-like"/>
    <property type="match status" value="1"/>
</dbReference>
<evidence type="ECO:0000256" key="5">
    <source>
        <dbReference type="PROSITE-ProRule" id="PRU00261"/>
    </source>
</evidence>
<evidence type="ECO:0000256" key="3">
    <source>
        <dbReference type="PIRSR" id="PIRSR001060-1"/>
    </source>
</evidence>
<dbReference type="GO" id="GO:0008061">
    <property type="term" value="F:chitin binding"/>
    <property type="evidence" value="ECO:0007669"/>
    <property type="project" value="UniProtKB-UniRule"/>
</dbReference>
<feature type="disulfide bond" evidence="4">
    <location>
        <begin position="149"/>
        <end position="158"/>
    </location>
</feature>
<name>A0A9Q0GY49_9MAGN</name>
<dbReference type="SUPFAM" id="SSF53955">
    <property type="entry name" value="Lysozyme-like"/>
    <property type="match status" value="1"/>
</dbReference>
<dbReference type="PIRSF" id="PIRSF001060">
    <property type="entry name" value="Endochitinase"/>
    <property type="match status" value="1"/>
</dbReference>
<dbReference type="InterPro" id="IPR023346">
    <property type="entry name" value="Lysozyme-like_dom_sf"/>
</dbReference>
<feature type="disulfide bond" evidence="4">
    <location>
        <begin position="39"/>
        <end position="54"/>
    </location>
</feature>
<dbReference type="PANTHER" id="PTHR22595:SF194">
    <property type="entry name" value="CHITINASE FAMILY PROTEIN"/>
    <property type="match status" value="1"/>
</dbReference>
<feature type="disulfide bond" evidence="5">
    <location>
        <begin position="40"/>
        <end position="54"/>
    </location>
</feature>
<dbReference type="Pfam" id="PF00182">
    <property type="entry name" value="Glyco_hydro_19"/>
    <property type="match status" value="1"/>
</dbReference>
<feature type="disulfide bond" evidence="4">
    <location>
        <begin position="93"/>
        <end position="136"/>
    </location>
</feature>
<dbReference type="SUPFAM" id="SSF57016">
    <property type="entry name" value="Plant lectins/antimicrobial peptides"/>
    <property type="match status" value="1"/>
</dbReference>